<dbReference type="InterPro" id="IPR004046">
    <property type="entry name" value="GST_C"/>
</dbReference>
<dbReference type="Gene3D" id="3.40.30.10">
    <property type="entry name" value="Glutaredoxin"/>
    <property type="match status" value="1"/>
</dbReference>
<dbReference type="Pfam" id="PF14497">
    <property type="entry name" value="GST_C_3"/>
    <property type="match status" value="1"/>
</dbReference>
<evidence type="ECO:0000313" key="5">
    <source>
        <dbReference type="WBParaSite" id="ASIM_0001784201-mRNA-1"/>
    </source>
</evidence>
<dbReference type="InterPro" id="IPR004045">
    <property type="entry name" value="Glutathione_S-Trfase_N"/>
</dbReference>
<feature type="domain" description="GST C-terminal" evidence="2">
    <location>
        <begin position="22"/>
        <end position="144"/>
    </location>
</feature>
<evidence type="ECO:0000313" key="4">
    <source>
        <dbReference type="Proteomes" id="UP000267096"/>
    </source>
</evidence>
<evidence type="ECO:0000259" key="2">
    <source>
        <dbReference type="PROSITE" id="PS50405"/>
    </source>
</evidence>
<dbReference type="CDD" id="cd03192">
    <property type="entry name" value="GST_C_Sigma_like"/>
    <property type="match status" value="1"/>
</dbReference>
<gene>
    <name evidence="3" type="ORF">ASIM_LOCUS17244</name>
</gene>
<name>A0A0M3KA46_ANISI</name>
<reference evidence="5" key="1">
    <citation type="submission" date="2017-02" db="UniProtKB">
        <authorList>
            <consortium name="WormBaseParasite"/>
        </authorList>
    </citation>
    <scope>IDENTIFICATION</scope>
</reference>
<dbReference type="SFLD" id="SFLDS00019">
    <property type="entry name" value="Glutathione_Transferase_(cytos"/>
    <property type="match status" value="1"/>
</dbReference>
<dbReference type="Proteomes" id="UP000267096">
    <property type="component" value="Unassembled WGS sequence"/>
</dbReference>
<feature type="domain" description="GST N-terminal" evidence="1">
    <location>
        <begin position="1"/>
        <end position="20"/>
    </location>
</feature>
<evidence type="ECO:0000313" key="3">
    <source>
        <dbReference type="EMBL" id="VDK59888.1"/>
    </source>
</evidence>
<dbReference type="InterPro" id="IPR040079">
    <property type="entry name" value="Glutathione_S-Trfase"/>
</dbReference>
<dbReference type="InterPro" id="IPR036282">
    <property type="entry name" value="Glutathione-S-Trfase_C_sf"/>
</dbReference>
<dbReference type="EMBL" id="UYRR01033901">
    <property type="protein sequence ID" value="VDK59888.1"/>
    <property type="molecule type" value="Genomic_DNA"/>
</dbReference>
<sequence length="144" mass="16545">MLVESTAIALYLAKKFGLNGQDDWEAAKIHELFGATTDFLSHAVPFYNETNEAEKQKMMAVFEKDHLEPFFTQINKVLQQNDTGFFVGEQLSVADLNMLCMIGLFSSLFPKMANNYPQLIAFKDRMMNQPNIKKWIETRPKTDL</sequence>
<dbReference type="PROSITE" id="PS50404">
    <property type="entry name" value="GST_NTER"/>
    <property type="match status" value="1"/>
</dbReference>
<dbReference type="PANTHER" id="PTHR11571">
    <property type="entry name" value="GLUTATHIONE S-TRANSFERASE"/>
    <property type="match status" value="1"/>
</dbReference>
<dbReference type="GO" id="GO:0006749">
    <property type="term" value="P:glutathione metabolic process"/>
    <property type="evidence" value="ECO:0007669"/>
    <property type="project" value="TreeGrafter"/>
</dbReference>
<reference evidence="3 4" key="2">
    <citation type="submission" date="2018-11" db="EMBL/GenBank/DDBJ databases">
        <authorList>
            <consortium name="Pathogen Informatics"/>
        </authorList>
    </citation>
    <scope>NUCLEOTIDE SEQUENCE [LARGE SCALE GENOMIC DNA]</scope>
</reference>
<keyword evidence="4" id="KW-1185">Reference proteome</keyword>
<dbReference type="InterPro" id="IPR050213">
    <property type="entry name" value="GST_superfamily"/>
</dbReference>
<dbReference type="AlphaFoldDB" id="A0A0M3KA46"/>
<dbReference type="WBParaSite" id="ASIM_0001784201-mRNA-1">
    <property type="protein sequence ID" value="ASIM_0001784201-mRNA-1"/>
    <property type="gene ID" value="ASIM_0001784201"/>
</dbReference>
<dbReference type="OrthoDB" id="414243at2759"/>
<dbReference type="GO" id="GO:0004364">
    <property type="term" value="F:glutathione transferase activity"/>
    <property type="evidence" value="ECO:0007669"/>
    <property type="project" value="UniProtKB-ARBA"/>
</dbReference>
<dbReference type="Gene3D" id="1.20.1050.10">
    <property type="match status" value="1"/>
</dbReference>
<dbReference type="PROSITE" id="PS50405">
    <property type="entry name" value="GST_CTER"/>
    <property type="match status" value="1"/>
</dbReference>
<evidence type="ECO:0000259" key="1">
    <source>
        <dbReference type="PROSITE" id="PS50404"/>
    </source>
</evidence>
<organism evidence="5">
    <name type="scientific">Anisakis simplex</name>
    <name type="common">Herring worm</name>
    <dbReference type="NCBI Taxonomy" id="6269"/>
    <lineage>
        <taxon>Eukaryota</taxon>
        <taxon>Metazoa</taxon>
        <taxon>Ecdysozoa</taxon>
        <taxon>Nematoda</taxon>
        <taxon>Chromadorea</taxon>
        <taxon>Rhabditida</taxon>
        <taxon>Spirurina</taxon>
        <taxon>Ascaridomorpha</taxon>
        <taxon>Ascaridoidea</taxon>
        <taxon>Anisakidae</taxon>
        <taxon>Anisakis</taxon>
        <taxon>Anisakis simplex complex</taxon>
    </lineage>
</organism>
<protein>
    <submittedName>
        <fullName evidence="5">Glutathione S-transferase class-mu 28 kDa isozyme (inferred by orthology to a S. mansoni protein)</fullName>
    </submittedName>
</protein>
<dbReference type="SUPFAM" id="SSF47616">
    <property type="entry name" value="GST C-terminal domain-like"/>
    <property type="match status" value="1"/>
</dbReference>
<dbReference type="PANTHER" id="PTHR11571:SF150">
    <property type="entry name" value="GLUTATHIONE S-TRANSFERASE"/>
    <property type="match status" value="1"/>
</dbReference>
<dbReference type="FunFam" id="1.20.1050.10:FF:000030">
    <property type="entry name" value="Glutathione S-transferase S1"/>
    <property type="match status" value="1"/>
</dbReference>
<accession>A0A0M3KA46</accession>
<dbReference type="InterPro" id="IPR010987">
    <property type="entry name" value="Glutathione-S-Trfase_C-like"/>
</dbReference>
<proteinExistence type="predicted"/>